<organism evidence="4 5">
    <name type="scientific">Motilibacter rhizosphaerae</name>
    <dbReference type="NCBI Taxonomy" id="598652"/>
    <lineage>
        <taxon>Bacteria</taxon>
        <taxon>Bacillati</taxon>
        <taxon>Actinomycetota</taxon>
        <taxon>Actinomycetes</taxon>
        <taxon>Motilibacterales</taxon>
        <taxon>Motilibacteraceae</taxon>
        <taxon>Motilibacter</taxon>
    </lineage>
</organism>
<dbReference type="InterPro" id="IPR011047">
    <property type="entry name" value="Quinoprotein_ADH-like_sf"/>
</dbReference>
<keyword evidence="5" id="KW-1185">Reference proteome</keyword>
<keyword evidence="2" id="KW-0732">Signal</keyword>
<evidence type="ECO:0000256" key="2">
    <source>
        <dbReference type="SAM" id="SignalP"/>
    </source>
</evidence>
<evidence type="ECO:0000256" key="1">
    <source>
        <dbReference type="SAM" id="MobiDB-lite"/>
    </source>
</evidence>
<feature type="domain" description="Pyrrolo-quinoline quinone repeat" evidence="3">
    <location>
        <begin position="83"/>
        <end position="228"/>
    </location>
</feature>
<dbReference type="AlphaFoldDB" id="A0A4Q7NVN9"/>
<dbReference type="SUPFAM" id="SSF50998">
    <property type="entry name" value="Quinoprotein alcohol dehydrogenase-like"/>
    <property type="match status" value="2"/>
</dbReference>
<dbReference type="PROSITE" id="PS51257">
    <property type="entry name" value="PROKAR_LIPOPROTEIN"/>
    <property type="match status" value="1"/>
</dbReference>
<feature type="region of interest" description="Disordered" evidence="1">
    <location>
        <begin position="18"/>
        <end position="68"/>
    </location>
</feature>
<dbReference type="Proteomes" id="UP000293638">
    <property type="component" value="Unassembled WGS sequence"/>
</dbReference>
<dbReference type="PANTHER" id="PTHR34512:SF30">
    <property type="entry name" value="OUTER MEMBRANE PROTEIN ASSEMBLY FACTOR BAMB"/>
    <property type="match status" value="1"/>
</dbReference>
<dbReference type="InterPro" id="IPR018391">
    <property type="entry name" value="PQQ_b-propeller_rpt"/>
</dbReference>
<gene>
    <name evidence="4" type="ORF">EV189_0571</name>
</gene>
<evidence type="ECO:0000259" key="3">
    <source>
        <dbReference type="Pfam" id="PF13360"/>
    </source>
</evidence>
<dbReference type="InterPro" id="IPR015943">
    <property type="entry name" value="WD40/YVTN_repeat-like_dom_sf"/>
</dbReference>
<dbReference type="InterPro" id="IPR002372">
    <property type="entry name" value="PQQ_rpt_dom"/>
</dbReference>
<feature type="compositionally biased region" description="Low complexity" evidence="1">
    <location>
        <begin position="22"/>
        <end position="50"/>
    </location>
</feature>
<dbReference type="RefSeq" id="WP_130491415.1">
    <property type="nucleotide sequence ID" value="NZ_SGXD01000001.1"/>
</dbReference>
<dbReference type="Gene3D" id="2.130.10.10">
    <property type="entry name" value="YVTN repeat-like/Quinoprotein amine dehydrogenase"/>
    <property type="match status" value="1"/>
</dbReference>
<evidence type="ECO:0000313" key="4">
    <source>
        <dbReference type="EMBL" id="RZS91333.1"/>
    </source>
</evidence>
<sequence length="463" mass="46992">MRRLLLLLPAALVACSSGGGSTHPAAPSNTSSSTSSSTSEAASAPEAASAVRDWPTYHGDLRRSGTATMPTPTKLAVRAKVRLDAAVYASPVVAAGITVVATEANSVYGLDGSGHQLWRARLGSPAKRSELPCGNIDPLGITGTPAYDKASGLVYLVAEHGSPVSHELVALSAKTGKVAWRKSVDLPGVETKAMQERGALTFAQGKVWVPFGGLAGDCGGYKGRVVGVPLDGKGSAVAYTVPTPREGGIWTPPGPSVDSAGNLYVAVGNGENGPGSAYDYSDSILQLRGTTLVGSYSPSTWAADNAADLDLGSQGPALVGSEWIFTAGKSGTAYVVRQRALGGIGAEVSSAKVCRSFGGTAVVASTVYVPCADGLRAVSIRSNGKLSLGWHAASGTTGSPVVAGNRVWSLDPGAGVLHALDPRSGRSLSQVAVGTTTRFATPAVRGTDLLVPTTSGLTIVRTR</sequence>
<dbReference type="SMART" id="SM00564">
    <property type="entry name" value="PQQ"/>
    <property type="match status" value="3"/>
</dbReference>
<dbReference type="OrthoDB" id="3304767at2"/>
<protein>
    <submittedName>
        <fullName evidence="4">Putative pyrroloquinoline-quinone binding quinoprotein</fullName>
    </submittedName>
</protein>
<dbReference type="PANTHER" id="PTHR34512">
    <property type="entry name" value="CELL SURFACE PROTEIN"/>
    <property type="match status" value="1"/>
</dbReference>
<feature type="chain" id="PRO_5039234163" evidence="2">
    <location>
        <begin position="20"/>
        <end position="463"/>
    </location>
</feature>
<dbReference type="EMBL" id="SGXD01000001">
    <property type="protein sequence ID" value="RZS91333.1"/>
    <property type="molecule type" value="Genomic_DNA"/>
</dbReference>
<name>A0A4Q7NVN9_9ACTN</name>
<dbReference type="Pfam" id="PF13360">
    <property type="entry name" value="PQQ_2"/>
    <property type="match status" value="1"/>
</dbReference>
<reference evidence="4 5" key="1">
    <citation type="submission" date="2019-02" db="EMBL/GenBank/DDBJ databases">
        <title>Genomic Encyclopedia of Type Strains, Phase IV (KMG-IV): sequencing the most valuable type-strain genomes for metagenomic binning, comparative biology and taxonomic classification.</title>
        <authorList>
            <person name="Goeker M."/>
        </authorList>
    </citation>
    <scope>NUCLEOTIDE SEQUENCE [LARGE SCALE GENOMIC DNA]</scope>
    <source>
        <strain evidence="4 5">DSM 45622</strain>
    </source>
</reference>
<proteinExistence type="predicted"/>
<comment type="caution">
    <text evidence="4">The sequence shown here is derived from an EMBL/GenBank/DDBJ whole genome shotgun (WGS) entry which is preliminary data.</text>
</comment>
<evidence type="ECO:0000313" key="5">
    <source>
        <dbReference type="Proteomes" id="UP000293638"/>
    </source>
</evidence>
<accession>A0A4Q7NVN9</accession>
<feature type="signal peptide" evidence="2">
    <location>
        <begin position="1"/>
        <end position="19"/>
    </location>
</feature>